<sequence>MLTIALIVVVFWLNVSSARAAQQQGTAQRIITLGPDVTEIVYALGADEKIIALDRSSKYPADTASKTNVGYRRSLSAEGVLALHPDLIIASEDIGPPEVVDVLNQSGVPVLYIPAVNSREGLVTKISLIAERLQLEPQGEVLTKSVTADFDAAMAHVRKVSEGRGKKVVFFHGLAKLSGAGSDTAADAFIRHAGGVNPLAVYKGYKAVSAEWLLEAEPEVVLMLSDGAGGPKAEDVFSDKALQNTPAARNKALIVLDGPYMLGFGPRTAEAVRILADALYGQ</sequence>
<proteinExistence type="predicted"/>
<dbReference type="SUPFAM" id="SSF53807">
    <property type="entry name" value="Helical backbone' metal receptor"/>
    <property type="match status" value="1"/>
</dbReference>
<organism evidence="3 4">
    <name type="scientific">Pseudochrobactrum saccharolyticum</name>
    <dbReference type="NCBI Taxonomy" id="354352"/>
    <lineage>
        <taxon>Bacteria</taxon>
        <taxon>Pseudomonadati</taxon>
        <taxon>Pseudomonadota</taxon>
        <taxon>Alphaproteobacteria</taxon>
        <taxon>Hyphomicrobiales</taxon>
        <taxon>Brucellaceae</taxon>
        <taxon>Pseudochrobactrum</taxon>
    </lineage>
</organism>
<keyword evidence="1" id="KW-0732">Signal</keyword>
<dbReference type="PANTHER" id="PTHR30535">
    <property type="entry name" value="VITAMIN B12-BINDING PROTEIN"/>
    <property type="match status" value="1"/>
</dbReference>
<dbReference type="EMBL" id="JACHIL010000002">
    <property type="protein sequence ID" value="MBB5090728.1"/>
    <property type="molecule type" value="Genomic_DNA"/>
</dbReference>
<evidence type="ECO:0000259" key="2">
    <source>
        <dbReference type="PROSITE" id="PS50983"/>
    </source>
</evidence>
<gene>
    <name evidence="3" type="ORF">HNQ68_001252</name>
</gene>
<keyword evidence="4" id="KW-1185">Reference proteome</keyword>
<evidence type="ECO:0000256" key="1">
    <source>
        <dbReference type="SAM" id="SignalP"/>
    </source>
</evidence>
<feature type="signal peptide" evidence="1">
    <location>
        <begin position="1"/>
        <end position="20"/>
    </location>
</feature>
<feature type="chain" id="PRO_5030695136" evidence="1">
    <location>
        <begin position="21"/>
        <end position="282"/>
    </location>
</feature>
<dbReference type="InterPro" id="IPR050902">
    <property type="entry name" value="ABC_Transporter_SBP"/>
</dbReference>
<reference evidence="3 4" key="1">
    <citation type="submission" date="2020-08" db="EMBL/GenBank/DDBJ databases">
        <title>Genomic Encyclopedia of Type Strains, Phase IV (KMG-IV): sequencing the most valuable type-strain genomes for metagenomic binning, comparative biology and taxonomic classification.</title>
        <authorList>
            <person name="Goeker M."/>
        </authorList>
    </citation>
    <scope>NUCLEOTIDE SEQUENCE [LARGE SCALE GENOMIC DNA]</scope>
    <source>
        <strain evidence="3 4">DSM 25620</strain>
    </source>
</reference>
<protein>
    <submittedName>
        <fullName evidence="3">Iron complex transport system substrate-binding protein</fullName>
    </submittedName>
</protein>
<comment type="caution">
    <text evidence="3">The sequence shown here is derived from an EMBL/GenBank/DDBJ whole genome shotgun (WGS) entry which is preliminary data.</text>
</comment>
<dbReference type="InterPro" id="IPR002491">
    <property type="entry name" value="ABC_transptr_periplasmic_BD"/>
</dbReference>
<dbReference type="PROSITE" id="PS50983">
    <property type="entry name" value="FE_B12_PBP"/>
    <property type="match status" value="1"/>
</dbReference>
<feature type="domain" description="Fe/B12 periplasmic-binding" evidence="2">
    <location>
        <begin position="29"/>
        <end position="282"/>
    </location>
</feature>
<dbReference type="AlphaFoldDB" id="A0A7W8AKH0"/>
<name>A0A7W8AKH0_9HYPH</name>
<evidence type="ECO:0000313" key="4">
    <source>
        <dbReference type="Proteomes" id="UP000531231"/>
    </source>
</evidence>
<dbReference type="PANTHER" id="PTHR30535:SF4">
    <property type="entry name" value="HEMIN-BINDING PERIPLASMIC PROTEIN HMUT"/>
    <property type="match status" value="1"/>
</dbReference>
<accession>A0A7W8AKH0</accession>
<evidence type="ECO:0000313" key="3">
    <source>
        <dbReference type="EMBL" id="MBB5090728.1"/>
    </source>
</evidence>
<dbReference type="Pfam" id="PF01497">
    <property type="entry name" value="Peripla_BP_2"/>
    <property type="match status" value="1"/>
</dbReference>
<dbReference type="Gene3D" id="3.40.50.1980">
    <property type="entry name" value="Nitrogenase molybdenum iron protein domain"/>
    <property type="match status" value="2"/>
</dbReference>
<dbReference type="Proteomes" id="UP000531231">
    <property type="component" value="Unassembled WGS sequence"/>
</dbReference>
<dbReference type="RefSeq" id="WP_246176080.1">
    <property type="nucleotide sequence ID" value="NZ_JACHIL010000002.1"/>
</dbReference>